<evidence type="ECO:0000256" key="5">
    <source>
        <dbReference type="ARBA" id="ARBA00023136"/>
    </source>
</evidence>
<protein>
    <recommendedName>
        <fullName evidence="9">Major facilitator superfamily (MFS) profile domain-containing protein</fullName>
    </recommendedName>
</protein>
<feature type="transmembrane region" description="Helical" evidence="6">
    <location>
        <begin position="365"/>
        <end position="386"/>
    </location>
</feature>
<keyword evidence="5 6" id="KW-0472">Membrane</keyword>
<gene>
    <name evidence="7" type="ORF">PAC_07702</name>
</gene>
<dbReference type="GO" id="GO:0016020">
    <property type="term" value="C:membrane"/>
    <property type="evidence" value="ECO:0007669"/>
    <property type="project" value="UniProtKB-SubCell"/>
</dbReference>
<feature type="transmembrane region" description="Helical" evidence="6">
    <location>
        <begin position="307"/>
        <end position="328"/>
    </location>
</feature>
<dbReference type="AlphaFoldDB" id="A0A1L7WYH4"/>
<evidence type="ECO:0000256" key="6">
    <source>
        <dbReference type="SAM" id="Phobius"/>
    </source>
</evidence>
<dbReference type="STRING" id="576137.A0A1L7WYH4"/>
<dbReference type="EMBL" id="FJOG01000010">
    <property type="protein sequence ID" value="CZR57813.1"/>
    <property type="molecule type" value="Genomic_DNA"/>
</dbReference>
<name>A0A1L7WYH4_9HELO</name>
<feature type="transmembrane region" description="Helical" evidence="6">
    <location>
        <begin position="32"/>
        <end position="53"/>
    </location>
</feature>
<comment type="subcellular location">
    <subcellularLocation>
        <location evidence="1">Membrane</location>
        <topology evidence="1">Multi-pass membrane protein</topology>
    </subcellularLocation>
</comment>
<evidence type="ECO:0000256" key="4">
    <source>
        <dbReference type="ARBA" id="ARBA00022989"/>
    </source>
</evidence>
<organism evidence="7 8">
    <name type="scientific">Phialocephala subalpina</name>
    <dbReference type="NCBI Taxonomy" id="576137"/>
    <lineage>
        <taxon>Eukaryota</taxon>
        <taxon>Fungi</taxon>
        <taxon>Dikarya</taxon>
        <taxon>Ascomycota</taxon>
        <taxon>Pezizomycotina</taxon>
        <taxon>Leotiomycetes</taxon>
        <taxon>Helotiales</taxon>
        <taxon>Mollisiaceae</taxon>
        <taxon>Phialocephala</taxon>
        <taxon>Phialocephala fortinii species complex</taxon>
    </lineage>
</organism>
<evidence type="ECO:0000313" key="8">
    <source>
        <dbReference type="Proteomes" id="UP000184330"/>
    </source>
</evidence>
<sequence length="457" mass="51218">MAKSFTRLAEVIRWYPKGMPSAERHLVHKIDLLVLSYACLSFFTKYLDVSALTNAYVSGMKEDLNLYGNRLNYITAVYEVGYVVFQIPSNLVLQKIPAQYWLPAAEIFWGLFTLGTVFVQSYNQLVVMRFFVGLSATSCYVGLVHIVNTISASRCLRKPQQSWRSPRVEACFSPAPAMLNSDILLGGSSSFAPSSQYPLLFCKSPPLSLCPQLNDISGFFFFPDIPGRTNSRWLTEEEKTLAVTRLEKDGFKSSTGLNKTLWKRVLLTWEFYAFVSLLVLFCITLYPSGTPFILWLKSQPDKYSIPLVNNIGTVTNAAAVVSALVTSYYTDLRGKRWEPILFSGVLAFFSNLVLAIWTIPPGMKFFAYIAIGWVNGTIPIIGAWTAEGLAGDPEARSVTLATYNCVAEIMGLVVPLVAWPVSKAPRFRGGFIWVTATIHFDNATYQLRQWSGQNVWY</sequence>
<accession>A0A1L7WYH4</accession>
<evidence type="ECO:0000256" key="3">
    <source>
        <dbReference type="ARBA" id="ARBA00022692"/>
    </source>
</evidence>
<dbReference type="PANTHER" id="PTHR43791:SF39">
    <property type="entry name" value="TRANSPORTER LIZ1_SEO1, PUTATIVE (AFU_ORTHOLOGUE AFUA_3G00980)-RELATED"/>
    <property type="match status" value="1"/>
</dbReference>
<feature type="transmembrane region" description="Helical" evidence="6">
    <location>
        <begin position="398"/>
        <end position="419"/>
    </location>
</feature>
<keyword evidence="3 6" id="KW-0812">Transmembrane</keyword>
<reference evidence="7 8" key="1">
    <citation type="submission" date="2016-03" db="EMBL/GenBank/DDBJ databases">
        <authorList>
            <person name="Ploux O."/>
        </authorList>
    </citation>
    <scope>NUCLEOTIDE SEQUENCE [LARGE SCALE GENOMIC DNA]</scope>
    <source>
        <strain evidence="7 8">UAMH 11012</strain>
    </source>
</reference>
<dbReference type="OrthoDB" id="6132182at2759"/>
<keyword evidence="4 6" id="KW-1133">Transmembrane helix</keyword>
<evidence type="ECO:0000256" key="1">
    <source>
        <dbReference type="ARBA" id="ARBA00004141"/>
    </source>
</evidence>
<dbReference type="SUPFAM" id="SSF103473">
    <property type="entry name" value="MFS general substrate transporter"/>
    <property type="match status" value="2"/>
</dbReference>
<dbReference type="PANTHER" id="PTHR43791">
    <property type="entry name" value="PERMEASE-RELATED"/>
    <property type="match status" value="1"/>
</dbReference>
<dbReference type="GO" id="GO:0022857">
    <property type="term" value="F:transmembrane transporter activity"/>
    <property type="evidence" value="ECO:0007669"/>
    <property type="project" value="InterPro"/>
</dbReference>
<evidence type="ECO:0000256" key="2">
    <source>
        <dbReference type="ARBA" id="ARBA00022448"/>
    </source>
</evidence>
<dbReference type="Pfam" id="PF07690">
    <property type="entry name" value="MFS_1"/>
    <property type="match status" value="1"/>
</dbReference>
<dbReference type="Proteomes" id="UP000184330">
    <property type="component" value="Unassembled WGS sequence"/>
</dbReference>
<keyword evidence="8" id="KW-1185">Reference proteome</keyword>
<feature type="transmembrane region" description="Helical" evidence="6">
    <location>
        <begin position="340"/>
        <end position="359"/>
    </location>
</feature>
<feature type="transmembrane region" description="Helical" evidence="6">
    <location>
        <begin position="126"/>
        <end position="147"/>
    </location>
</feature>
<dbReference type="InterPro" id="IPR011701">
    <property type="entry name" value="MFS"/>
</dbReference>
<feature type="transmembrane region" description="Helical" evidence="6">
    <location>
        <begin position="73"/>
        <end position="93"/>
    </location>
</feature>
<feature type="transmembrane region" description="Helical" evidence="6">
    <location>
        <begin position="100"/>
        <end position="120"/>
    </location>
</feature>
<keyword evidence="2" id="KW-0813">Transport</keyword>
<dbReference type="Gene3D" id="1.20.1250.20">
    <property type="entry name" value="MFS general substrate transporter like domains"/>
    <property type="match status" value="1"/>
</dbReference>
<evidence type="ECO:0008006" key="9">
    <source>
        <dbReference type="Google" id="ProtNLM"/>
    </source>
</evidence>
<proteinExistence type="predicted"/>
<evidence type="ECO:0000313" key="7">
    <source>
        <dbReference type="EMBL" id="CZR57813.1"/>
    </source>
</evidence>
<dbReference type="InterPro" id="IPR036259">
    <property type="entry name" value="MFS_trans_sf"/>
</dbReference>
<feature type="transmembrane region" description="Helical" evidence="6">
    <location>
        <begin position="266"/>
        <end position="287"/>
    </location>
</feature>